<accession>A0A2S8B5Q6</accession>
<gene>
    <name evidence="1" type="ORF">CVO77_03670</name>
</gene>
<keyword evidence="2" id="KW-1185">Reference proteome</keyword>
<dbReference type="Proteomes" id="UP000238954">
    <property type="component" value="Chromosome"/>
</dbReference>
<dbReference type="EMBL" id="PHFW01000002">
    <property type="protein sequence ID" value="PQM27680.1"/>
    <property type="molecule type" value="Genomic_DNA"/>
</dbReference>
<name>A0A2S8B5Q6_9SPHN</name>
<evidence type="ECO:0000313" key="1">
    <source>
        <dbReference type="EMBL" id="PQM27680.1"/>
    </source>
</evidence>
<sequence length="100" mass="10832">MAGRVGAQEARMAAGNIDITSGSAARVTLDTQMIGAEDSAASSENFRREIRARQMDVWNLEGERRAARAESKQAKIATGFAVASTFLGAAKQYTDFRHPR</sequence>
<reference evidence="2" key="1">
    <citation type="submission" date="2017-11" db="EMBL/GenBank/DDBJ databases">
        <title>The complete genome sequence of Sphingopyxis pomeranensis sp. nov. strain WS5A3p.</title>
        <authorList>
            <person name="Kaminski M.A."/>
        </authorList>
    </citation>
    <scope>NUCLEOTIDE SEQUENCE [LARGE SCALE GENOMIC DNA]</scope>
    <source>
        <strain evidence="2">WS5A3p</strain>
    </source>
</reference>
<dbReference type="AlphaFoldDB" id="A0A2S8B5Q6"/>
<protein>
    <submittedName>
        <fullName evidence="1">Uncharacterized protein</fullName>
    </submittedName>
</protein>
<proteinExistence type="predicted"/>
<evidence type="ECO:0000313" key="2">
    <source>
        <dbReference type="Proteomes" id="UP000238954"/>
    </source>
</evidence>
<comment type="caution">
    <text evidence="1">The sequence shown here is derived from an EMBL/GenBank/DDBJ whole genome shotgun (WGS) entry which is preliminary data.</text>
</comment>
<organism evidence="1 2">
    <name type="scientific">Sphingopyxis lindanitolerans</name>
    <dbReference type="NCBI Taxonomy" id="2054227"/>
    <lineage>
        <taxon>Bacteria</taxon>
        <taxon>Pseudomonadati</taxon>
        <taxon>Pseudomonadota</taxon>
        <taxon>Alphaproteobacteria</taxon>
        <taxon>Sphingomonadales</taxon>
        <taxon>Sphingomonadaceae</taxon>
        <taxon>Sphingopyxis</taxon>
    </lineage>
</organism>